<evidence type="ECO:0000313" key="1">
    <source>
        <dbReference type="EMBL" id="SUZ82706.1"/>
    </source>
</evidence>
<reference evidence="1" key="1">
    <citation type="submission" date="2018-05" db="EMBL/GenBank/DDBJ databases">
        <authorList>
            <person name="Lanie J.A."/>
            <person name="Ng W.-L."/>
            <person name="Kazmierczak K.M."/>
            <person name="Andrzejewski T.M."/>
            <person name="Davidsen T.M."/>
            <person name="Wayne K.J."/>
            <person name="Tettelin H."/>
            <person name="Glass J.I."/>
            <person name="Rusch D."/>
            <person name="Podicherti R."/>
            <person name="Tsui H.-C.T."/>
            <person name="Winkler M.E."/>
        </authorList>
    </citation>
    <scope>NUCLEOTIDE SEQUENCE</scope>
</reference>
<feature type="non-terminal residue" evidence="1">
    <location>
        <position position="1"/>
    </location>
</feature>
<gene>
    <name evidence="1" type="ORF">METZ01_LOCUS35560</name>
</gene>
<organism evidence="1">
    <name type="scientific">marine metagenome</name>
    <dbReference type="NCBI Taxonomy" id="408172"/>
    <lineage>
        <taxon>unclassified sequences</taxon>
        <taxon>metagenomes</taxon>
        <taxon>ecological metagenomes</taxon>
    </lineage>
</organism>
<sequence>VTANQFIVVRELPHKCRYRSRLIAVANRHGNITDKPSSLSAKNRTVSEVGTELHIGHAKELDEPRMCIPATRNEFVHLWPFMGEPVPGTNILAVIAAVNSVADRPPKLSWNWTAVLNREIRDAPSRVKNIWPDDGIGRTSLDT</sequence>
<dbReference type="AlphaFoldDB" id="A0A381QTI4"/>
<proteinExistence type="predicted"/>
<accession>A0A381QTI4</accession>
<protein>
    <submittedName>
        <fullName evidence="1">Uncharacterized protein</fullName>
    </submittedName>
</protein>
<name>A0A381QTI4_9ZZZZ</name>
<dbReference type="EMBL" id="UINC01001519">
    <property type="protein sequence ID" value="SUZ82706.1"/>
    <property type="molecule type" value="Genomic_DNA"/>
</dbReference>